<dbReference type="PROSITE" id="PS00028">
    <property type="entry name" value="ZINC_FINGER_C2H2_1"/>
    <property type="match status" value="1"/>
</dbReference>
<dbReference type="EMBL" id="CAJPWZ010000742">
    <property type="protein sequence ID" value="CAG2200331.1"/>
    <property type="molecule type" value="Genomic_DNA"/>
</dbReference>
<sequence>MIPIQLFKLSPPQVSLEEEVLDDSFVLPPPSPTVCSDEDLDAALPMPPPEVMCTEVLSKPIPVQQIANLMSATPASPGNKCGRPGALWIQCCGCERWFHRACSGLTYSSHPWGNHIKEHHAGLESYDCTEDKCSSTFIRRGYLFHHLTTIHGMEVQLARSKSLSAERRPSCINDHEQYYDDVSEDDTILDLINDAIETERQKEIPSMSVEEFLDSLDNISDEEINACTDTDDQEENCETTCKDDDSCTTSDINNNANEFIIVSDDDDDNINDERSLMTIDNSTVQQTVILTFQRTLTTIDGQTYVSDLNMEQDIYEHFIQ</sequence>
<dbReference type="GO" id="GO:0008270">
    <property type="term" value="F:zinc ion binding"/>
    <property type="evidence" value="ECO:0007669"/>
    <property type="project" value="UniProtKB-KW"/>
</dbReference>
<evidence type="ECO:0000313" key="3">
    <source>
        <dbReference type="EMBL" id="CAG2200331.1"/>
    </source>
</evidence>
<dbReference type="InterPro" id="IPR013087">
    <property type="entry name" value="Znf_C2H2_type"/>
</dbReference>
<keyword evidence="1" id="KW-0862">Zinc</keyword>
<evidence type="ECO:0000256" key="1">
    <source>
        <dbReference type="PROSITE-ProRule" id="PRU00042"/>
    </source>
</evidence>
<protein>
    <recommendedName>
        <fullName evidence="2">C2H2-type domain-containing protein</fullName>
    </recommendedName>
</protein>
<dbReference type="SUPFAM" id="SSF57903">
    <property type="entry name" value="FYVE/PHD zinc finger"/>
    <property type="match status" value="1"/>
</dbReference>
<keyword evidence="4" id="KW-1185">Reference proteome</keyword>
<reference evidence="3" key="1">
    <citation type="submission" date="2021-03" db="EMBL/GenBank/DDBJ databases">
        <authorList>
            <person name="Bekaert M."/>
        </authorList>
    </citation>
    <scope>NUCLEOTIDE SEQUENCE</scope>
</reference>
<keyword evidence="1" id="KW-0863">Zinc-finger</keyword>
<proteinExistence type="predicted"/>
<dbReference type="InterPro" id="IPR011011">
    <property type="entry name" value="Znf_FYVE_PHD"/>
</dbReference>
<name>A0A8S3QZI9_MYTED</name>
<organism evidence="3 4">
    <name type="scientific">Mytilus edulis</name>
    <name type="common">Blue mussel</name>
    <dbReference type="NCBI Taxonomy" id="6550"/>
    <lineage>
        <taxon>Eukaryota</taxon>
        <taxon>Metazoa</taxon>
        <taxon>Spiralia</taxon>
        <taxon>Lophotrochozoa</taxon>
        <taxon>Mollusca</taxon>
        <taxon>Bivalvia</taxon>
        <taxon>Autobranchia</taxon>
        <taxon>Pteriomorphia</taxon>
        <taxon>Mytilida</taxon>
        <taxon>Mytiloidea</taxon>
        <taxon>Mytilidae</taxon>
        <taxon>Mytilinae</taxon>
        <taxon>Mytilus</taxon>
    </lineage>
</organism>
<evidence type="ECO:0000313" key="4">
    <source>
        <dbReference type="Proteomes" id="UP000683360"/>
    </source>
</evidence>
<dbReference type="Proteomes" id="UP000683360">
    <property type="component" value="Unassembled WGS sequence"/>
</dbReference>
<keyword evidence="1" id="KW-0479">Metal-binding</keyword>
<dbReference type="Gene3D" id="3.30.160.60">
    <property type="entry name" value="Classic Zinc Finger"/>
    <property type="match status" value="1"/>
</dbReference>
<dbReference type="PROSITE" id="PS50157">
    <property type="entry name" value="ZINC_FINGER_C2H2_2"/>
    <property type="match status" value="1"/>
</dbReference>
<accession>A0A8S3QZI9</accession>
<comment type="caution">
    <text evidence="3">The sequence shown here is derived from an EMBL/GenBank/DDBJ whole genome shotgun (WGS) entry which is preliminary data.</text>
</comment>
<dbReference type="AlphaFoldDB" id="A0A8S3QZI9"/>
<feature type="domain" description="C2H2-type" evidence="2">
    <location>
        <begin position="126"/>
        <end position="156"/>
    </location>
</feature>
<evidence type="ECO:0000259" key="2">
    <source>
        <dbReference type="PROSITE" id="PS50157"/>
    </source>
</evidence>
<gene>
    <name evidence="3" type="ORF">MEDL_14965</name>
</gene>